<dbReference type="InterPro" id="IPR029060">
    <property type="entry name" value="PIN-like_dom_sf"/>
</dbReference>
<keyword evidence="4 8" id="KW-0479">Metal-binding</keyword>
<feature type="domain" description="PIN" evidence="9">
    <location>
        <begin position="5"/>
        <end position="137"/>
    </location>
</feature>
<evidence type="ECO:0000256" key="1">
    <source>
        <dbReference type="ARBA" id="ARBA00001946"/>
    </source>
</evidence>
<dbReference type="Pfam" id="PF01850">
    <property type="entry name" value="PIN"/>
    <property type="match status" value="1"/>
</dbReference>
<protein>
    <recommendedName>
        <fullName evidence="8">Ribonuclease VapC</fullName>
        <shortName evidence="8">RNase VapC</shortName>
        <ecNumber evidence="8">3.1.-.-</ecNumber>
    </recommendedName>
    <alternativeName>
        <fullName evidence="8">Toxin VapC</fullName>
    </alternativeName>
</protein>
<comment type="similarity">
    <text evidence="7 8">Belongs to the PINc/VapC protein family.</text>
</comment>
<dbReference type="InterPro" id="IPR050556">
    <property type="entry name" value="Type_II_TA_system_RNase"/>
</dbReference>
<proteinExistence type="inferred from homology"/>
<accession>A0A7X0DFS7</accession>
<dbReference type="SUPFAM" id="SSF88723">
    <property type="entry name" value="PIN domain-like"/>
    <property type="match status" value="1"/>
</dbReference>
<feature type="binding site" evidence="8">
    <location>
        <position position="112"/>
    </location>
    <ligand>
        <name>Mg(2+)</name>
        <dbReference type="ChEBI" id="CHEBI:18420"/>
    </ligand>
</feature>
<keyword evidence="11" id="KW-1185">Reference proteome</keyword>
<dbReference type="HAMAP" id="MF_00265">
    <property type="entry name" value="VapC_Nob1"/>
    <property type="match status" value="1"/>
</dbReference>
<dbReference type="RefSeq" id="WP_235864203.1">
    <property type="nucleotide sequence ID" value="NZ_JACHEJ010000031.1"/>
</dbReference>
<dbReference type="Proteomes" id="UP000535501">
    <property type="component" value="Unassembled WGS sequence"/>
</dbReference>
<comment type="function">
    <text evidence="8">Toxic component of a toxin-antitoxin (TA) system. An RNase.</text>
</comment>
<name>A0A7X0DFS7_9HYPH</name>
<sequence>MRGWLLDTNIISLLAPKKDGGPRISSELAAWIRKNTDSLFLSAITVAEIRAGISKLRRSGGEARSDDLELWLNNLISNYGDRLLPVEVHAATMAGDLADHATATGRNPGLADILVAATAQRHHLCLLTANTKHFEHLALSIRVENPLDHLPSSQV</sequence>
<dbReference type="InterPro" id="IPR022907">
    <property type="entry name" value="VapC_family"/>
</dbReference>
<evidence type="ECO:0000313" key="10">
    <source>
        <dbReference type="EMBL" id="MBB6182436.1"/>
    </source>
</evidence>
<evidence type="ECO:0000256" key="2">
    <source>
        <dbReference type="ARBA" id="ARBA00022649"/>
    </source>
</evidence>
<evidence type="ECO:0000256" key="4">
    <source>
        <dbReference type="ARBA" id="ARBA00022723"/>
    </source>
</evidence>
<dbReference type="PANTHER" id="PTHR33653:SF1">
    <property type="entry name" value="RIBONUCLEASE VAPC2"/>
    <property type="match status" value="1"/>
</dbReference>
<dbReference type="EMBL" id="JACHEJ010000031">
    <property type="protein sequence ID" value="MBB6182436.1"/>
    <property type="molecule type" value="Genomic_DNA"/>
</dbReference>
<reference evidence="10 11" key="1">
    <citation type="submission" date="2020-08" db="EMBL/GenBank/DDBJ databases">
        <title>Genomic Encyclopedia of Type Strains, Phase IV (KMG-IV): sequencing the most valuable type-strain genomes for metagenomic binning, comparative biology and taxonomic classification.</title>
        <authorList>
            <person name="Goeker M."/>
        </authorList>
    </citation>
    <scope>NUCLEOTIDE SEQUENCE [LARGE SCALE GENOMIC DNA]</scope>
    <source>
        <strain evidence="10 11">DSM 102134</strain>
    </source>
</reference>
<dbReference type="EC" id="3.1.-.-" evidence="8"/>
<keyword evidence="3 8" id="KW-0540">Nuclease</keyword>
<evidence type="ECO:0000256" key="3">
    <source>
        <dbReference type="ARBA" id="ARBA00022722"/>
    </source>
</evidence>
<keyword evidence="5 8" id="KW-0378">Hydrolase</keyword>
<evidence type="ECO:0000256" key="5">
    <source>
        <dbReference type="ARBA" id="ARBA00022801"/>
    </source>
</evidence>
<evidence type="ECO:0000256" key="7">
    <source>
        <dbReference type="ARBA" id="ARBA00038093"/>
    </source>
</evidence>
<dbReference type="GO" id="GO:0016787">
    <property type="term" value="F:hydrolase activity"/>
    <property type="evidence" value="ECO:0007669"/>
    <property type="project" value="UniProtKB-KW"/>
</dbReference>
<evidence type="ECO:0000259" key="9">
    <source>
        <dbReference type="Pfam" id="PF01850"/>
    </source>
</evidence>
<evidence type="ECO:0000256" key="6">
    <source>
        <dbReference type="ARBA" id="ARBA00022842"/>
    </source>
</evidence>
<comment type="caution">
    <text evidence="10">The sequence shown here is derived from an EMBL/GenBank/DDBJ whole genome shotgun (WGS) entry which is preliminary data.</text>
</comment>
<evidence type="ECO:0000313" key="11">
    <source>
        <dbReference type="Proteomes" id="UP000535501"/>
    </source>
</evidence>
<keyword evidence="2 8" id="KW-1277">Toxin-antitoxin system</keyword>
<organism evidence="10 11">
    <name type="scientific">Pseudorhizobium flavum</name>
    <dbReference type="NCBI Taxonomy" id="1335061"/>
    <lineage>
        <taxon>Bacteria</taxon>
        <taxon>Pseudomonadati</taxon>
        <taxon>Pseudomonadota</taxon>
        <taxon>Alphaproteobacteria</taxon>
        <taxon>Hyphomicrobiales</taxon>
        <taxon>Rhizobiaceae</taxon>
        <taxon>Rhizobium/Agrobacterium group</taxon>
        <taxon>Pseudorhizobium</taxon>
    </lineage>
</organism>
<dbReference type="Gene3D" id="3.40.50.1010">
    <property type="entry name" value="5'-nuclease"/>
    <property type="match status" value="1"/>
</dbReference>
<dbReference type="AlphaFoldDB" id="A0A7X0DFS7"/>
<dbReference type="InterPro" id="IPR002716">
    <property type="entry name" value="PIN_dom"/>
</dbReference>
<comment type="cofactor">
    <cofactor evidence="1 8">
        <name>Mg(2+)</name>
        <dbReference type="ChEBI" id="CHEBI:18420"/>
    </cofactor>
</comment>
<keyword evidence="8" id="KW-0800">Toxin</keyword>
<keyword evidence="6 8" id="KW-0460">Magnesium</keyword>
<dbReference type="PANTHER" id="PTHR33653">
    <property type="entry name" value="RIBONUCLEASE VAPC2"/>
    <property type="match status" value="1"/>
</dbReference>
<gene>
    <name evidence="8" type="primary">vapC</name>
    <name evidence="10" type="ORF">HNQ75_004425</name>
</gene>
<evidence type="ECO:0000256" key="8">
    <source>
        <dbReference type="HAMAP-Rule" id="MF_00265"/>
    </source>
</evidence>
<dbReference type="GO" id="GO:0004540">
    <property type="term" value="F:RNA nuclease activity"/>
    <property type="evidence" value="ECO:0007669"/>
    <property type="project" value="InterPro"/>
</dbReference>
<dbReference type="GO" id="GO:0090729">
    <property type="term" value="F:toxin activity"/>
    <property type="evidence" value="ECO:0007669"/>
    <property type="project" value="UniProtKB-KW"/>
</dbReference>
<dbReference type="CDD" id="cd18746">
    <property type="entry name" value="PIN_VapC4-5_FitB-like"/>
    <property type="match status" value="1"/>
</dbReference>
<dbReference type="GO" id="GO:0000287">
    <property type="term" value="F:magnesium ion binding"/>
    <property type="evidence" value="ECO:0007669"/>
    <property type="project" value="UniProtKB-UniRule"/>
</dbReference>
<feature type="binding site" evidence="8">
    <location>
        <position position="7"/>
    </location>
    <ligand>
        <name>Mg(2+)</name>
        <dbReference type="ChEBI" id="CHEBI:18420"/>
    </ligand>
</feature>